<dbReference type="InterPro" id="IPR050754">
    <property type="entry name" value="FKBP4/5/8-like"/>
</dbReference>
<feature type="region of interest" description="Disordered" evidence="1">
    <location>
        <begin position="1"/>
        <end position="39"/>
    </location>
</feature>
<evidence type="ECO:0000256" key="1">
    <source>
        <dbReference type="SAM" id="MobiDB-lite"/>
    </source>
</evidence>
<dbReference type="InterPro" id="IPR011990">
    <property type="entry name" value="TPR-like_helical_dom_sf"/>
</dbReference>
<feature type="compositionally biased region" description="Basic and acidic residues" evidence="1">
    <location>
        <begin position="23"/>
        <end position="32"/>
    </location>
</feature>
<organism evidence="2 3">
    <name type="scientific">Cladonia borealis</name>
    <dbReference type="NCBI Taxonomy" id="184061"/>
    <lineage>
        <taxon>Eukaryota</taxon>
        <taxon>Fungi</taxon>
        <taxon>Dikarya</taxon>
        <taxon>Ascomycota</taxon>
        <taxon>Pezizomycotina</taxon>
        <taxon>Lecanoromycetes</taxon>
        <taxon>OSLEUM clade</taxon>
        <taxon>Lecanoromycetidae</taxon>
        <taxon>Lecanorales</taxon>
        <taxon>Lecanorineae</taxon>
        <taxon>Cladoniaceae</taxon>
        <taxon>Cladonia</taxon>
    </lineage>
</organism>
<dbReference type="SUPFAM" id="SSF48452">
    <property type="entry name" value="TPR-like"/>
    <property type="match status" value="1"/>
</dbReference>
<dbReference type="Proteomes" id="UP001166286">
    <property type="component" value="Unassembled WGS sequence"/>
</dbReference>
<dbReference type="EMBL" id="JAFEKC020000004">
    <property type="protein sequence ID" value="KAK0514925.1"/>
    <property type="molecule type" value="Genomic_DNA"/>
</dbReference>
<name>A0AA39R6W5_9LECA</name>
<dbReference type="AlphaFoldDB" id="A0AA39R6W5"/>
<dbReference type="PANTHER" id="PTHR46512">
    <property type="entry name" value="PEPTIDYLPROLYL ISOMERASE"/>
    <property type="match status" value="1"/>
</dbReference>
<evidence type="ECO:0000313" key="2">
    <source>
        <dbReference type="EMBL" id="KAK0514925.1"/>
    </source>
</evidence>
<sequence length="212" mass="23486">MAGNALDGDDHDNNISLEEDEDRGGKNDEPKETTQSITDSLRLQDAISSAIKLREAGNEAFRAGNYELSTNIYEDAAYKIVYLKGLQQLGAIPSDDLNFTKTITEMQFKLHSNEAASWLKLESYVPAEGEVSRFQKALNRTDRSLDALKDHPTAWKPSDEAMARLLYRRALACEGLGDYEAASIVVQKAKLYAPADKLICALQSKIETLLKA</sequence>
<keyword evidence="3" id="KW-1185">Reference proteome</keyword>
<protein>
    <submittedName>
        <fullName evidence="2">Uncharacterized protein</fullName>
    </submittedName>
</protein>
<gene>
    <name evidence="2" type="ORF">JMJ35_002304</name>
</gene>
<evidence type="ECO:0000313" key="3">
    <source>
        <dbReference type="Proteomes" id="UP001166286"/>
    </source>
</evidence>
<accession>A0AA39R6W5</accession>
<comment type="caution">
    <text evidence="2">The sequence shown here is derived from an EMBL/GenBank/DDBJ whole genome shotgun (WGS) entry which is preliminary data.</text>
</comment>
<reference evidence="2" key="1">
    <citation type="submission" date="2023-03" db="EMBL/GenBank/DDBJ databases">
        <title>Complete genome of Cladonia borealis.</title>
        <authorList>
            <person name="Park H."/>
        </authorList>
    </citation>
    <scope>NUCLEOTIDE SEQUENCE</scope>
    <source>
        <strain evidence="2">ANT050790</strain>
    </source>
</reference>
<dbReference type="PANTHER" id="PTHR46512:SF9">
    <property type="entry name" value="PEPTIDYLPROLYL ISOMERASE"/>
    <property type="match status" value="1"/>
</dbReference>
<proteinExistence type="predicted"/>
<dbReference type="Gene3D" id="1.25.40.10">
    <property type="entry name" value="Tetratricopeptide repeat domain"/>
    <property type="match status" value="1"/>
</dbReference>